<organism evidence="3 4">
    <name type="scientific">Chiloscyllium punctatum</name>
    <name type="common">Brownbanded bambooshark</name>
    <name type="synonym">Hemiscyllium punctatum</name>
    <dbReference type="NCBI Taxonomy" id="137246"/>
    <lineage>
        <taxon>Eukaryota</taxon>
        <taxon>Metazoa</taxon>
        <taxon>Chordata</taxon>
        <taxon>Craniata</taxon>
        <taxon>Vertebrata</taxon>
        <taxon>Chondrichthyes</taxon>
        <taxon>Elasmobranchii</taxon>
        <taxon>Galeomorphii</taxon>
        <taxon>Galeoidea</taxon>
        <taxon>Orectolobiformes</taxon>
        <taxon>Hemiscylliidae</taxon>
        <taxon>Chiloscyllium</taxon>
    </lineage>
</organism>
<protein>
    <submittedName>
        <fullName evidence="3">Uncharacterized protein</fullName>
    </submittedName>
</protein>
<dbReference type="Pfam" id="PF00630">
    <property type="entry name" value="Filamin"/>
    <property type="match status" value="1"/>
</dbReference>
<name>A0A401TXV5_CHIPU</name>
<evidence type="ECO:0000256" key="1">
    <source>
        <dbReference type="PROSITE-ProRule" id="PRU00087"/>
    </source>
</evidence>
<keyword evidence="4" id="KW-1185">Reference proteome</keyword>
<feature type="region of interest" description="Disordered" evidence="2">
    <location>
        <begin position="66"/>
        <end position="89"/>
    </location>
</feature>
<dbReference type="InterPro" id="IPR014756">
    <property type="entry name" value="Ig_E-set"/>
</dbReference>
<dbReference type="OrthoDB" id="5334309at2759"/>
<proteinExistence type="predicted"/>
<dbReference type="InterPro" id="IPR017868">
    <property type="entry name" value="Filamin/ABP280_repeat-like"/>
</dbReference>
<dbReference type="InterPro" id="IPR013783">
    <property type="entry name" value="Ig-like_fold"/>
</dbReference>
<dbReference type="STRING" id="137246.A0A401TXV5"/>
<accession>A0A401TXV5</accession>
<evidence type="ECO:0000256" key="2">
    <source>
        <dbReference type="SAM" id="MobiDB-lite"/>
    </source>
</evidence>
<gene>
    <name evidence="3" type="ORF">chiPu_0031676</name>
</gene>
<reference evidence="3 4" key="1">
    <citation type="journal article" date="2018" name="Nat. Ecol. Evol.">
        <title>Shark genomes provide insights into elasmobranch evolution and the origin of vertebrates.</title>
        <authorList>
            <person name="Hara Y"/>
            <person name="Yamaguchi K"/>
            <person name="Onimaru K"/>
            <person name="Kadota M"/>
            <person name="Koyanagi M"/>
            <person name="Keeley SD"/>
            <person name="Tatsumi K"/>
            <person name="Tanaka K"/>
            <person name="Motone F"/>
            <person name="Kageyama Y"/>
            <person name="Nozu R"/>
            <person name="Adachi N"/>
            <person name="Nishimura O"/>
            <person name="Nakagawa R"/>
            <person name="Tanegashima C"/>
            <person name="Kiyatake I"/>
            <person name="Matsumoto R"/>
            <person name="Murakumo K"/>
            <person name="Nishida K"/>
            <person name="Terakita A"/>
            <person name="Kuratani S"/>
            <person name="Sato K"/>
            <person name="Hyodo S Kuraku.S."/>
        </authorList>
    </citation>
    <scope>NUCLEOTIDE SEQUENCE [LARGE SCALE GENOMIC DNA]</scope>
</reference>
<evidence type="ECO:0000313" key="3">
    <source>
        <dbReference type="EMBL" id="GCC47491.1"/>
    </source>
</evidence>
<dbReference type="Proteomes" id="UP000287033">
    <property type="component" value="Unassembled WGS sequence"/>
</dbReference>
<feature type="repeat" description="Filamin" evidence="1">
    <location>
        <begin position="1"/>
        <end position="53"/>
    </location>
</feature>
<comment type="caution">
    <text evidence="3">The sequence shown here is derived from an EMBL/GenBank/DDBJ whole genome shotgun (WGS) entry which is preliminary data.</text>
</comment>
<dbReference type="SUPFAM" id="SSF81296">
    <property type="entry name" value="E set domains"/>
    <property type="match status" value="1"/>
</dbReference>
<dbReference type="PROSITE" id="PS50194">
    <property type="entry name" value="FILAMIN_REPEAT"/>
    <property type="match status" value="1"/>
</dbReference>
<feature type="region of interest" description="Disordered" evidence="2">
    <location>
        <begin position="1"/>
        <end position="22"/>
    </location>
</feature>
<dbReference type="AlphaFoldDB" id="A0A401TXV5"/>
<dbReference type="Gene3D" id="2.60.40.10">
    <property type="entry name" value="Immunoglobulins"/>
    <property type="match status" value="1"/>
</dbReference>
<dbReference type="EMBL" id="BEZZ01215711">
    <property type="protein sequence ID" value="GCC47491.1"/>
    <property type="molecule type" value="Genomic_DNA"/>
</dbReference>
<evidence type="ECO:0000313" key="4">
    <source>
        <dbReference type="Proteomes" id="UP000287033"/>
    </source>
</evidence>
<sequence>MAKPTHFTVHTKGAGKARPSVQFTGPSKAEAVRDFEILDNHDDTYTVRYTPVQQLEPFGSKESLSFSALKPSMDPESAADSQKIILTMS</sequence>